<dbReference type="SMART" id="SM00388">
    <property type="entry name" value="HisKA"/>
    <property type="match status" value="1"/>
</dbReference>
<feature type="domain" description="HAMP" evidence="12">
    <location>
        <begin position="178"/>
        <end position="231"/>
    </location>
</feature>
<dbReference type="InterPro" id="IPR003594">
    <property type="entry name" value="HATPase_dom"/>
</dbReference>
<gene>
    <name evidence="13" type="ORF">SAMN02927937_01567</name>
</gene>
<evidence type="ECO:0000256" key="6">
    <source>
        <dbReference type="ARBA" id="ARBA00022692"/>
    </source>
</evidence>
<dbReference type="PROSITE" id="PS50109">
    <property type="entry name" value="HIS_KIN"/>
    <property type="match status" value="1"/>
</dbReference>
<dbReference type="Proteomes" id="UP000199634">
    <property type="component" value="Unassembled WGS sequence"/>
</dbReference>
<keyword evidence="9" id="KW-0902">Two-component regulatory system</keyword>
<dbReference type="STRING" id="1159016.SAMN02927937_01567"/>
<dbReference type="GO" id="GO:0005886">
    <property type="term" value="C:plasma membrane"/>
    <property type="evidence" value="ECO:0007669"/>
    <property type="project" value="TreeGrafter"/>
</dbReference>
<dbReference type="SMART" id="SM00387">
    <property type="entry name" value="HATPase_c"/>
    <property type="match status" value="1"/>
</dbReference>
<protein>
    <recommendedName>
        <fullName evidence="3">histidine kinase</fullName>
        <ecNumber evidence="3">2.7.13.3</ecNumber>
    </recommendedName>
</protein>
<keyword evidence="14" id="KW-1185">Reference proteome</keyword>
<dbReference type="Pfam" id="PF02518">
    <property type="entry name" value="HATPase_c"/>
    <property type="match status" value="1"/>
</dbReference>
<accession>A0A1H6L4I5</accession>
<dbReference type="PANTHER" id="PTHR45436">
    <property type="entry name" value="SENSOR HISTIDINE KINASE YKOH"/>
    <property type="match status" value="1"/>
</dbReference>
<proteinExistence type="predicted"/>
<evidence type="ECO:0000313" key="14">
    <source>
        <dbReference type="Proteomes" id="UP000199634"/>
    </source>
</evidence>
<evidence type="ECO:0000256" key="10">
    <source>
        <dbReference type="SAM" id="Phobius"/>
    </source>
</evidence>
<sequence length="446" mass="51552">MNLKLRLSLYSVAIFSVVIFVASAAIYISFYKKMEQNELLSLKNKTLLAAIYYLEADEVGHVERETIKDQLRKSISRKNIAVFNEENILAKGEMVLENNIISEDFLNKTRLHLENNLITDDYFYNSLFYKDNEGDFVVITREIKTDFNQQLFTLLQILIIVFVVGVLLIYLFSRFLGKFAFQPLTNIINQIKERDNNNFTQPLSSNDTYTEIQDLVVSYNHFIDRMAQTFTIQKNFIDYVSHELRTPITALLGTLEVTNHKKRTLEEYANVMVQLKQYINDLQETLDQMMLLSGAKTSFEFQPVRIDEVVWHVIENAILYHKARINVDLQVKNNQLLTIQGNEKLLEVALNNLLGNAIKYSNNQPVLIQFLEIGNRLQIHISDVGIGILETDLKQIKQNFFRGKNTQEFQGKGIGLSMAHIIFTLHQIDLEIVPNNPKGTVVQLVF</sequence>
<evidence type="ECO:0000256" key="9">
    <source>
        <dbReference type="ARBA" id="ARBA00023012"/>
    </source>
</evidence>
<keyword evidence="5" id="KW-0808">Transferase</keyword>
<keyword evidence="7 13" id="KW-0418">Kinase</keyword>
<keyword evidence="6 10" id="KW-0812">Transmembrane</keyword>
<evidence type="ECO:0000256" key="2">
    <source>
        <dbReference type="ARBA" id="ARBA00004370"/>
    </source>
</evidence>
<evidence type="ECO:0000259" key="12">
    <source>
        <dbReference type="PROSITE" id="PS50885"/>
    </source>
</evidence>
<keyword evidence="8 10" id="KW-1133">Transmembrane helix</keyword>
<dbReference type="Gene3D" id="3.30.565.10">
    <property type="entry name" value="Histidine kinase-like ATPase, C-terminal domain"/>
    <property type="match status" value="1"/>
</dbReference>
<dbReference type="RefSeq" id="WP_245725293.1">
    <property type="nucleotide sequence ID" value="NZ_FNXE01000019.1"/>
</dbReference>
<evidence type="ECO:0000256" key="4">
    <source>
        <dbReference type="ARBA" id="ARBA00022553"/>
    </source>
</evidence>
<evidence type="ECO:0000256" key="1">
    <source>
        <dbReference type="ARBA" id="ARBA00000085"/>
    </source>
</evidence>
<dbReference type="Gene3D" id="6.10.340.10">
    <property type="match status" value="1"/>
</dbReference>
<reference evidence="13 14" key="1">
    <citation type="submission" date="2016-10" db="EMBL/GenBank/DDBJ databases">
        <authorList>
            <person name="de Groot N.N."/>
        </authorList>
    </citation>
    <scope>NUCLEOTIDE SEQUENCE [LARGE SCALE GENOMIC DNA]</scope>
    <source>
        <strain evidence="13 14">CGMCC 1.10825</strain>
    </source>
</reference>
<dbReference type="GO" id="GO:0000155">
    <property type="term" value="F:phosphorelay sensor kinase activity"/>
    <property type="evidence" value="ECO:0007669"/>
    <property type="project" value="InterPro"/>
</dbReference>
<feature type="domain" description="Histidine kinase" evidence="11">
    <location>
        <begin position="239"/>
        <end position="446"/>
    </location>
</feature>
<dbReference type="InterPro" id="IPR050428">
    <property type="entry name" value="TCS_sensor_his_kinase"/>
</dbReference>
<keyword evidence="10" id="KW-0472">Membrane</keyword>
<dbReference type="Pfam" id="PF00512">
    <property type="entry name" value="HisKA"/>
    <property type="match status" value="1"/>
</dbReference>
<dbReference type="InterPro" id="IPR036097">
    <property type="entry name" value="HisK_dim/P_sf"/>
</dbReference>
<dbReference type="PANTHER" id="PTHR45436:SF5">
    <property type="entry name" value="SENSOR HISTIDINE KINASE TRCS"/>
    <property type="match status" value="1"/>
</dbReference>
<feature type="transmembrane region" description="Helical" evidence="10">
    <location>
        <begin position="151"/>
        <end position="172"/>
    </location>
</feature>
<dbReference type="InterPro" id="IPR036890">
    <property type="entry name" value="HATPase_C_sf"/>
</dbReference>
<dbReference type="Gene3D" id="1.10.287.130">
    <property type="match status" value="1"/>
</dbReference>
<keyword evidence="4" id="KW-0597">Phosphoprotein</keyword>
<name>A0A1H6L4I5_9FLAO</name>
<dbReference type="AlphaFoldDB" id="A0A1H6L4I5"/>
<dbReference type="SUPFAM" id="SSF55874">
    <property type="entry name" value="ATPase domain of HSP90 chaperone/DNA topoisomerase II/histidine kinase"/>
    <property type="match status" value="1"/>
</dbReference>
<evidence type="ECO:0000256" key="5">
    <source>
        <dbReference type="ARBA" id="ARBA00022679"/>
    </source>
</evidence>
<evidence type="ECO:0000313" key="13">
    <source>
        <dbReference type="EMBL" id="SEH81105.1"/>
    </source>
</evidence>
<dbReference type="EC" id="2.7.13.3" evidence="3"/>
<evidence type="ECO:0000256" key="8">
    <source>
        <dbReference type="ARBA" id="ARBA00022989"/>
    </source>
</evidence>
<dbReference type="CDD" id="cd00082">
    <property type="entry name" value="HisKA"/>
    <property type="match status" value="1"/>
</dbReference>
<evidence type="ECO:0000256" key="3">
    <source>
        <dbReference type="ARBA" id="ARBA00012438"/>
    </source>
</evidence>
<dbReference type="EMBL" id="FNXE01000019">
    <property type="protein sequence ID" value="SEH81105.1"/>
    <property type="molecule type" value="Genomic_DNA"/>
</dbReference>
<dbReference type="PROSITE" id="PS50885">
    <property type="entry name" value="HAMP"/>
    <property type="match status" value="1"/>
</dbReference>
<comment type="subcellular location">
    <subcellularLocation>
        <location evidence="2">Membrane</location>
    </subcellularLocation>
</comment>
<dbReference type="SUPFAM" id="SSF47384">
    <property type="entry name" value="Homodimeric domain of signal transducing histidine kinase"/>
    <property type="match status" value="1"/>
</dbReference>
<dbReference type="InterPro" id="IPR003661">
    <property type="entry name" value="HisK_dim/P_dom"/>
</dbReference>
<comment type="catalytic activity">
    <reaction evidence="1">
        <text>ATP + protein L-histidine = ADP + protein N-phospho-L-histidine.</text>
        <dbReference type="EC" id="2.7.13.3"/>
    </reaction>
</comment>
<dbReference type="InterPro" id="IPR005467">
    <property type="entry name" value="His_kinase_dom"/>
</dbReference>
<organism evidence="13 14">
    <name type="scientific">Paenimyroides marinum</name>
    <dbReference type="NCBI Taxonomy" id="1159016"/>
    <lineage>
        <taxon>Bacteria</taxon>
        <taxon>Pseudomonadati</taxon>
        <taxon>Bacteroidota</taxon>
        <taxon>Flavobacteriia</taxon>
        <taxon>Flavobacteriales</taxon>
        <taxon>Flavobacteriaceae</taxon>
        <taxon>Paenimyroides</taxon>
    </lineage>
</organism>
<evidence type="ECO:0000259" key="11">
    <source>
        <dbReference type="PROSITE" id="PS50109"/>
    </source>
</evidence>
<feature type="transmembrane region" description="Helical" evidence="10">
    <location>
        <begin position="12"/>
        <end position="31"/>
    </location>
</feature>
<evidence type="ECO:0000256" key="7">
    <source>
        <dbReference type="ARBA" id="ARBA00022777"/>
    </source>
</evidence>
<dbReference type="InterPro" id="IPR003660">
    <property type="entry name" value="HAMP_dom"/>
</dbReference>